<proteinExistence type="predicted"/>
<protein>
    <recommendedName>
        <fullName evidence="5">Lipase modulator</fullName>
    </recommendedName>
</protein>
<sequence>MSKAVILLSLSTLALASSTIYLMARAEPALRTATNEECPRDEPRAAELEEVPQKTSPADEPVPRPNALAPNASTHAGADTVAARLERAIAEPMTADRNLAIEVLFGVKQSQLLQDPKYRAASRELQKQIALEMYAERINALQLSPQMAGRLAQLLADHSLQWVEESAGRVTDKDRAEGSGDAPTVATLNQQSREQRQHAEIEALLGADKYREWIELERTKEARREVATLERTFESAGEQLRPDQRKALVKAIADERTRQRDTGTPPRGFGRAVASPESAEDNLRAHVAVLERDYKSIQASNERLARAAASALSAQQLSAYQATLDHRLARARAKIDLSRAALEFIGRTDLISQ</sequence>
<feature type="chain" id="PRO_5032657689" description="Lipase modulator" evidence="2">
    <location>
        <begin position="17"/>
        <end position="353"/>
    </location>
</feature>
<keyword evidence="2" id="KW-0732">Signal</keyword>
<keyword evidence="4" id="KW-1185">Reference proteome</keyword>
<reference evidence="4" key="1">
    <citation type="submission" date="2020-01" db="EMBL/GenBank/DDBJ databases">
        <title>'Steroidobacter agaridevorans' sp. nov., agar-degrading bacteria isolated from rhizosphere soils.</title>
        <authorList>
            <person name="Ikenaga M."/>
            <person name="Kataoka M."/>
            <person name="Murouchi A."/>
            <person name="Katsuragi S."/>
            <person name="Sakai M."/>
        </authorList>
    </citation>
    <scope>NUCLEOTIDE SEQUENCE [LARGE SCALE GENOMIC DNA]</scope>
    <source>
        <strain evidence="4">YU21-B</strain>
    </source>
</reference>
<feature type="region of interest" description="Disordered" evidence="1">
    <location>
        <begin position="256"/>
        <end position="277"/>
    </location>
</feature>
<feature type="region of interest" description="Disordered" evidence="1">
    <location>
        <begin position="33"/>
        <end position="73"/>
    </location>
</feature>
<name>A0A829YPU1_9GAMM</name>
<accession>A0A829YPU1</accession>
<evidence type="ECO:0000256" key="2">
    <source>
        <dbReference type="SAM" id="SignalP"/>
    </source>
</evidence>
<gene>
    <name evidence="3" type="ORF">GCM10011487_70310</name>
</gene>
<evidence type="ECO:0008006" key="5">
    <source>
        <dbReference type="Google" id="ProtNLM"/>
    </source>
</evidence>
<feature type="compositionally biased region" description="Basic and acidic residues" evidence="1">
    <location>
        <begin position="37"/>
        <end position="47"/>
    </location>
</feature>
<feature type="signal peptide" evidence="2">
    <location>
        <begin position="1"/>
        <end position="16"/>
    </location>
</feature>
<organism evidence="3 4">
    <name type="scientific">Steroidobacter agaridevorans</name>
    <dbReference type="NCBI Taxonomy" id="2695856"/>
    <lineage>
        <taxon>Bacteria</taxon>
        <taxon>Pseudomonadati</taxon>
        <taxon>Pseudomonadota</taxon>
        <taxon>Gammaproteobacteria</taxon>
        <taxon>Steroidobacterales</taxon>
        <taxon>Steroidobacteraceae</taxon>
        <taxon>Steroidobacter</taxon>
    </lineage>
</organism>
<dbReference type="Proteomes" id="UP000445000">
    <property type="component" value="Unassembled WGS sequence"/>
</dbReference>
<dbReference type="AlphaFoldDB" id="A0A829YPU1"/>
<evidence type="ECO:0000313" key="4">
    <source>
        <dbReference type="Proteomes" id="UP000445000"/>
    </source>
</evidence>
<comment type="caution">
    <text evidence="3">The sequence shown here is derived from an EMBL/GenBank/DDBJ whole genome shotgun (WGS) entry which is preliminary data.</text>
</comment>
<evidence type="ECO:0000313" key="3">
    <source>
        <dbReference type="EMBL" id="GFE85031.1"/>
    </source>
</evidence>
<evidence type="ECO:0000256" key="1">
    <source>
        <dbReference type="SAM" id="MobiDB-lite"/>
    </source>
</evidence>
<dbReference type="EMBL" id="BLJN01000015">
    <property type="protein sequence ID" value="GFE85031.1"/>
    <property type="molecule type" value="Genomic_DNA"/>
</dbReference>